<feature type="compositionally biased region" description="Polar residues" evidence="2">
    <location>
        <begin position="648"/>
        <end position="658"/>
    </location>
</feature>
<evidence type="ECO:0000256" key="1">
    <source>
        <dbReference type="ARBA" id="ARBA00023117"/>
    </source>
</evidence>
<feature type="compositionally biased region" description="Polar residues" evidence="2">
    <location>
        <begin position="73"/>
        <end position="89"/>
    </location>
</feature>
<protein>
    <recommendedName>
        <fullName evidence="5">Bromo domain-containing protein</fullName>
    </recommendedName>
</protein>
<dbReference type="Gene3D" id="1.20.920.10">
    <property type="entry name" value="Bromodomain-like"/>
    <property type="match status" value="1"/>
</dbReference>
<feature type="compositionally biased region" description="Basic and acidic residues" evidence="2">
    <location>
        <begin position="516"/>
        <end position="527"/>
    </location>
</feature>
<reference evidence="3 4" key="1">
    <citation type="submission" date="2015-01" db="EMBL/GenBank/DDBJ databases">
        <title>The Genome Sequence of Capronia semiimmersa CBS27337.</title>
        <authorList>
            <consortium name="The Broad Institute Genomics Platform"/>
            <person name="Cuomo C."/>
            <person name="de Hoog S."/>
            <person name="Gorbushina A."/>
            <person name="Stielow B."/>
            <person name="Teixiera M."/>
            <person name="Abouelleil A."/>
            <person name="Chapman S.B."/>
            <person name="Priest M."/>
            <person name="Young S.K."/>
            <person name="Wortman J."/>
            <person name="Nusbaum C."/>
            <person name="Birren B."/>
        </authorList>
    </citation>
    <scope>NUCLEOTIDE SEQUENCE [LARGE SCALE GENOMIC DNA]</scope>
    <source>
        <strain evidence="3 4">CBS 27337</strain>
    </source>
</reference>
<feature type="compositionally biased region" description="Polar residues" evidence="2">
    <location>
        <begin position="499"/>
        <end position="509"/>
    </location>
</feature>
<evidence type="ECO:0000256" key="2">
    <source>
        <dbReference type="SAM" id="MobiDB-lite"/>
    </source>
</evidence>
<feature type="compositionally biased region" description="Pro residues" evidence="2">
    <location>
        <begin position="238"/>
        <end position="253"/>
    </location>
</feature>
<dbReference type="GO" id="GO:0006325">
    <property type="term" value="P:chromatin organization"/>
    <property type="evidence" value="ECO:0007669"/>
    <property type="project" value="UniProtKB-ARBA"/>
</dbReference>
<keyword evidence="1" id="KW-0103">Bromodomain</keyword>
<feature type="region of interest" description="Disordered" evidence="2">
    <location>
        <begin position="845"/>
        <end position="880"/>
    </location>
</feature>
<feature type="region of interest" description="Disordered" evidence="2">
    <location>
        <begin position="71"/>
        <end position="111"/>
    </location>
</feature>
<feature type="compositionally biased region" description="Basic and acidic residues" evidence="2">
    <location>
        <begin position="179"/>
        <end position="189"/>
    </location>
</feature>
<dbReference type="EMBL" id="KN846963">
    <property type="protein sequence ID" value="KIW62648.1"/>
    <property type="molecule type" value="Genomic_DNA"/>
</dbReference>
<feature type="compositionally biased region" description="Low complexity" evidence="2">
    <location>
        <begin position="350"/>
        <end position="359"/>
    </location>
</feature>
<dbReference type="Proteomes" id="UP000054266">
    <property type="component" value="Unassembled WGS sequence"/>
</dbReference>
<dbReference type="AlphaFoldDB" id="A0A0D2F419"/>
<dbReference type="InterPro" id="IPR036427">
    <property type="entry name" value="Bromodomain-like_sf"/>
</dbReference>
<feature type="compositionally biased region" description="Pro residues" evidence="2">
    <location>
        <begin position="360"/>
        <end position="375"/>
    </location>
</feature>
<gene>
    <name evidence="3" type="ORF">PV04_10805</name>
</gene>
<evidence type="ECO:0000313" key="4">
    <source>
        <dbReference type="Proteomes" id="UP000054266"/>
    </source>
</evidence>
<feature type="region of interest" description="Disordered" evidence="2">
    <location>
        <begin position="758"/>
        <end position="782"/>
    </location>
</feature>
<organism evidence="3 4">
    <name type="scientific">Phialophora macrospora</name>
    <dbReference type="NCBI Taxonomy" id="1851006"/>
    <lineage>
        <taxon>Eukaryota</taxon>
        <taxon>Fungi</taxon>
        <taxon>Dikarya</taxon>
        <taxon>Ascomycota</taxon>
        <taxon>Pezizomycotina</taxon>
        <taxon>Eurotiomycetes</taxon>
        <taxon>Chaetothyriomycetidae</taxon>
        <taxon>Chaetothyriales</taxon>
        <taxon>Herpotrichiellaceae</taxon>
        <taxon>Phialophora</taxon>
    </lineage>
</organism>
<name>A0A0D2F419_9EURO</name>
<feature type="region of interest" description="Disordered" evidence="2">
    <location>
        <begin position="906"/>
        <end position="983"/>
    </location>
</feature>
<proteinExistence type="predicted"/>
<feature type="compositionally biased region" description="Polar residues" evidence="2">
    <location>
        <begin position="540"/>
        <end position="559"/>
    </location>
</feature>
<feature type="compositionally biased region" description="Low complexity" evidence="2">
    <location>
        <begin position="964"/>
        <end position="974"/>
    </location>
</feature>
<feature type="compositionally biased region" description="Polar residues" evidence="2">
    <location>
        <begin position="912"/>
        <end position="943"/>
    </location>
</feature>
<evidence type="ECO:0008006" key="5">
    <source>
        <dbReference type="Google" id="ProtNLM"/>
    </source>
</evidence>
<dbReference type="GO" id="GO:0035267">
    <property type="term" value="C:NuA4 histone acetyltransferase complex"/>
    <property type="evidence" value="ECO:0007669"/>
    <property type="project" value="TreeGrafter"/>
</dbReference>
<sequence length="983" mass="104616">MPSIKAYTQYETLAFCQSVAYHGSDTAAFEDIATALNGNHLIRDSDTYDQTRLTAAALQELYHDLLAEERDAQNNPTINGDTGSPNGTNPRKRKLSRSPAPDDNTHLDEQSSLESLVGKLYARFREQMIKEVKQEEEDYLRLQAEIAQLEHEESEEQTRQPVVGEASNNQAQPQPETYKSTEDIAEKAHIVGASSQATPPSAPSGVDVPRAVQTPSTAPPPAADARTSPPARTGLPPALVPSHPPPSASPSLPPARVSAEPPQARASQPPLAQPPHQSPGAFHRTLPIPSPQRPNYGPINPQHFQPGPQGQPVPVLPQYTGSPHMLPPAEYPHQKRGSASPAQGRGSPVPGQLPHQQPYPGYPGYPQQPPWPHHPPAQQQYGQPPPHFPNQPYYVQSPASRPAMQYQTPHHPPYAPYPQSAPIHYPGQPPPPHAWAQPQPGPPYYGYHGSANVTPVPRSDSRQSVARGRSSTPWKRRVQPPGGVRPSSPTRPEREVSPISDTESLTQAAHPSKSRGRADHTVEKSDITPRATAPLARGRQQASTTPSAVAGSRSQSIASFASDVGTAKGKKGGASHNIKAEPPTTPAAIPSDTELQPQRTTGRRGRARASTLATKPEPAAQASSTNKRKRSGGHDSPSPAPSVARQLPSPSATALSRVQQPPIRHPFSLSLSSDPSLVAVTKNFSKTSQLLLNEINSHKLAGIFAKPLSERDAPGYKGLVLRPQDLKSIKAAISKGGKAALAAIEAFEERTGNANAGLEEADGQKTPTQNTPATTASAGPHAGERALGNGVYLVRASEDLVPPKAIVNSAQLELELVRMFANAVMFNPLPGSERGFGRSLRLRRRGGDVVPQQTAGNDQQAESSESDEGTPSEVGGIISDTREMFEDVIARVRKWREAEVERLGGIGDADMMTSTPTAGPSKPATQGSGSGNVSVTASANPSLRHSESVENEDETGGGQPSPPAAVAAAAVTGTARKRRRVAE</sequence>
<dbReference type="PANTHER" id="PTHR15398:SF4">
    <property type="entry name" value="BROMODOMAIN-CONTAINING PROTEIN 8 ISOFORM X1"/>
    <property type="match status" value="1"/>
</dbReference>
<feature type="compositionally biased region" description="Low complexity" evidence="2">
    <location>
        <begin position="223"/>
        <end position="237"/>
    </location>
</feature>
<dbReference type="STRING" id="5601.A0A0D2F419"/>
<evidence type="ECO:0000313" key="3">
    <source>
        <dbReference type="EMBL" id="KIW62648.1"/>
    </source>
</evidence>
<feature type="compositionally biased region" description="Polar residues" evidence="2">
    <location>
        <begin position="166"/>
        <end position="178"/>
    </location>
</feature>
<dbReference type="PANTHER" id="PTHR15398">
    <property type="entry name" value="BROMODOMAIN-CONTAINING PROTEIN 8"/>
    <property type="match status" value="1"/>
</dbReference>
<dbReference type="HOGENOM" id="CLU_303488_0_0_1"/>
<feature type="compositionally biased region" description="Polar residues" evidence="2">
    <location>
        <begin position="765"/>
        <end position="777"/>
    </location>
</feature>
<keyword evidence="4" id="KW-1185">Reference proteome</keyword>
<feature type="region of interest" description="Disordered" evidence="2">
    <location>
        <begin position="150"/>
        <end position="658"/>
    </location>
</feature>
<feature type="compositionally biased region" description="Polar residues" evidence="2">
    <location>
        <begin position="851"/>
        <end position="863"/>
    </location>
</feature>
<feature type="compositionally biased region" description="Pro residues" evidence="2">
    <location>
        <begin position="427"/>
        <end position="443"/>
    </location>
</feature>
<accession>A0A0D2F419</accession>
<dbReference type="SUPFAM" id="SSF47370">
    <property type="entry name" value="Bromodomain"/>
    <property type="match status" value="1"/>
</dbReference>